<dbReference type="EMBL" id="QVNQ01000005">
    <property type="protein sequence ID" value="RFS84218.1"/>
    <property type="molecule type" value="Genomic_DNA"/>
</dbReference>
<comment type="caution">
    <text evidence="5">The sequence shown here is derived from an EMBL/GenBank/DDBJ whole genome shotgun (WGS) entry which is preliminary data.</text>
</comment>
<protein>
    <submittedName>
        <fullName evidence="5">Helix-turn-helix transcriptional regulator</fullName>
    </submittedName>
</protein>
<dbReference type="Pfam" id="PF00196">
    <property type="entry name" value="GerE"/>
    <property type="match status" value="1"/>
</dbReference>
<feature type="region of interest" description="Disordered" evidence="3">
    <location>
        <begin position="327"/>
        <end position="350"/>
    </location>
</feature>
<accession>A0A372GFU3</accession>
<dbReference type="Gene3D" id="3.40.50.300">
    <property type="entry name" value="P-loop containing nucleotide triphosphate hydrolases"/>
    <property type="match status" value="1"/>
</dbReference>
<dbReference type="InterPro" id="IPR041664">
    <property type="entry name" value="AAA_16"/>
</dbReference>
<dbReference type="InterPro" id="IPR016032">
    <property type="entry name" value="Sig_transdc_resp-reg_C-effctor"/>
</dbReference>
<feature type="domain" description="HTH luxR-type" evidence="4">
    <location>
        <begin position="788"/>
        <end position="853"/>
    </location>
</feature>
<dbReference type="SUPFAM" id="SSF46894">
    <property type="entry name" value="C-terminal effector domain of the bipartite response regulators"/>
    <property type="match status" value="1"/>
</dbReference>
<dbReference type="InterPro" id="IPR036388">
    <property type="entry name" value="WH-like_DNA-bd_sf"/>
</dbReference>
<keyword evidence="1" id="KW-0547">Nucleotide-binding</keyword>
<feature type="region of interest" description="Disordered" evidence="3">
    <location>
        <begin position="856"/>
        <end position="887"/>
    </location>
</feature>
<dbReference type="Pfam" id="PF13191">
    <property type="entry name" value="AAA_16"/>
    <property type="match status" value="1"/>
</dbReference>
<reference evidence="5 6" key="1">
    <citation type="submission" date="2018-08" db="EMBL/GenBank/DDBJ databases">
        <title>Actinomadura spongicola sp. nov., isolated from marine sponge Leucetta chagosensis.</title>
        <authorList>
            <person name="Li L."/>
            <person name="Lin H.W."/>
        </authorList>
    </citation>
    <scope>NUCLEOTIDE SEQUENCE [LARGE SCALE GENOMIC DNA]</scope>
    <source>
        <strain evidence="5 6">LHW52907</strain>
    </source>
</reference>
<evidence type="ECO:0000256" key="2">
    <source>
        <dbReference type="ARBA" id="ARBA00022840"/>
    </source>
</evidence>
<dbReference type="Gene3D" id="1.25.40.10">
    <property type="entry name" value="Tetratricopeptide repeat domain"/>
    <property type="match status" value="1"/>
</dbReference>
<dbReference type="CDD" id="cd06170">
    <property type="entry name" value="LuxR_C_like"/>
    <property type="match status" value="1"/>
</dbReference>
<dbReference type="PANTHER" id="PTHR16305">
    <property type="entry name" value="TESTICULAR SOLUBLE ADENYLYL CYCLASE"/>
    <property type="match status" value="1"/>
</dbReference>
<dbReference type="OrthoDB" id="8482304at2"/>
<dbReference type="GO" id="GO:0005737">
    <property type="term" value="C:cytoplasm"/>
    <property type="evidence" value="ECO:0007669"/>
    <property type="project" value="TreeGrafter"/>
</dbReference>
<feature type="compositionally biased region" description="Low complexity" evidence="3">
    <location>
        <begin position="856"/>
        <end position="880"/>
    </location>
</feature>
<evidence type="ECO:0000256" key="3">
    <source>
        <dbReference type="SAM" id="MobiDB-lite"/>
    </source>
</evidence>
<dbReference type="AlphaFoldDB" id="A0A372GFU3"/>
<dbReference type="PROSITE" id="PS50043">
    <property type="entry name" value="HTH_LUXR_2"/>
    <property type="match status" value="1"/>
</dbReference>
<name>A0A372GFU3_9ACTN</name>
<proteinExistence type="predicted"/>
<evidence type="ECO:0000313" key="5">
    <source>
        <dbReference type="EMBL" id="RFS84218.1"/>
    </source>
</evidence>
<evidence type="ECO:0000256" key="1">
    <source>
        <dbReference type="ARBA" id="ARBA00022741"/>
    </source>
</evidence>
<dbReference type="Proteomes" id="UP000262882">
    <property type="component" value="Unassembled WGS sequence"/>
</dbReference>
<dbReference type="PRINTS" id="PR00038">
    <property type="entry name" value="HTHLUXR"/>
</dbReference>
<dbReference type="SMART" id="SM00421">
    <property type="entry name" value="HTH_LUXR"/>
    <property type="match status" value="1"/>
</dbReference>
<sequence>MNPLVGRARTLSALDGHVDAAARGSGGCVVVEGPFGIGRTSLLKAAALAGAERGLTVVTGRADGSGRPVPLHLLTNFLRQVTSGEADLDELARPDSNPFWLMDRIGELVEDAARRRPLLIVLDDAHRVDDVSGLALRGLVRSLASSPVLWLLARRPAPARSLAQHAVGWLIDHVAARLPLEALDDEAVAELCTGVLGAEPGPSALGWAARCGGNPWLLKTLFGAFVEAGEVVIVDGRASVVAERPPEDVRRAVGRLLDDLQPSVRRLLVSGRRIGRTFTVEEAAGLLSEPADELSSLVDEAMHVGLVRRDGMKVEFVHEVVGDALRQAPSGRPRPVPSTVSPSPPPRASGCGCDEMAARAIAAVGDLSDEAPRTLARALRLLAGAGRGAEAGRLAGAAVRPGAGPGTDAAAEARLVIELSRGLRDTGSHVLSGELLRRTLARSDVCELDRAKLKGALAETARHGGGVPGAVVTPWRGRPPLPAPSASCGTCERPLWTWLLRALTATDRFAEATAAGDAVRREAEALGEPWPRGLWHGLRAGLLVAAGRLDEARAEAEEALGRANLRAPADSLPARLALARISMRRGDLATASEQLRTAERLAPGDGVADRTALDWTLARFHAVSGRPAMAVQTLINVEAGVAPDPLLFAEAPAAAATLVRLAGQVGLDAEAARAAELARQVAGRNPAVASLEGGAEHAEGLLRRDAAALDRAVELYRLAARPLAAGAALEDAAREERGTRNKSGTARLLESAMDLYLECGAQRDVTRVQRKLRRLGVSNMRGVGADRPKSGWASLTSAELRVVRAIVDGKTNREAASVLFLSPHTVDSHLRRVFTKLNINSRVELTRHFIAHETASEAAPGAASGAASSGPTAAGRPGAPQWAASPA</sequence>
<gene>
    <name evidence="5" type="ORF">D0T12_18965</name>
</gene>
<feature type="compositionally biased region" description="Pro residues" evidence="3">
    <location>
        <begin position="332"/>
        <end position="347"/>
    </location>
</feature>
<keyword evidence="6" id="KW-1185">Reference proteome</keyword>
<dbReference type="InterPro" id="IPR000792">
    <property type="entry name" value="Tscrpt_reg_LuxR_C"/>
</dbReference>
<keyword evidence="2" id="KW-0067">ATP-binding</keyword>
<dbReference type="InterPro" id="IPR011990">
    <property type="entry name" value="TPR-like_helical_dom_sf"/>
</dbReference>
<dbReference type="SUPFAM" id="SSF52540">
    <property type="entry name" value="P-loop containing nucleoside triphosphate hydrolases"/>
    <property type="match status" value="1"/>
</dbReference>
<dbReference type="GO" id="GO:0004016">
    <property type="term" value="F:adenylate cyclase activity"/>
    <property type="evidence" value="ECO:0007669"/>
    <property type="project" value="TreeGrafter"/>
</dbReference>
<evidence type="ECO:0000313" key="6">
    <source>
        <dbReference type="Proteomes" id="UP000262882"/>
    </source>
</evidence>
<evidence type="ECO:0000259" key="4">
    <source>
        <dbReference type="PROSITE" id="PS50043"/>
    </source>
</evidence>
<dbReference type="GO" id="GO:0003677">
    <property type="term" value="F:DNA binding"/>
    <property type="evidence" value="ECO:0007669"/>
    <property type="project" value="InterPro"/>
</dbReference>
<dbReference type="RefSeq" id="WP_117400907.1">
    <property type="nucleotide sequence ID" value="NZ_QVNQ01000005.1"/>
</dbReference>
<dbReference type="GO" id="GO:0006355">
    <property type="term" value="P:regulation of DNA-templated transcription"/>
    <property type="evidence" value="ECO:0007669"/>
    <property type="project" value="InterPro"/>
</dbReference>
<dbReference type="PANTHER" id="PTHR16305:SF35">
    <property type="entry name" value="TRANSCRIPTIONAL ACTIVATOR DOMAIN"/>
    <property type="match status" value="1"/>
</dbReference>
<organism evidence="5 6">
    <name type="scientific">Actinomadura spongiicola</name>
    <dbReference type="NCBI Taxonomy" id="2303421"/>
    <lineage>
        <taxon>Bacteria</taxon>
        <taxon>Bacillati</taxon>
        <taxon>Actinomycetota</taxon>
        <taxon>Actinomycetes</taxon>
        <taxon>Streptosporangiales</taxon>
        <taxon>Thermomonosporaceae</taxon>
        <taxon>Actinomadura</taxon>
    </lineage>
</organism>
<dbReference type="GO" id="GO:0005524">
    <property type="term" value="F:ATP binding"/>
    <property type="evidence" value="ECO:0007669"/>
    <property type="project" value="UniProtKB-KW"/>
</dbReference>
<dbReference type="Gene3D" id="1.10.10.10">
    <property type="entry name" value="Winged helix-like DNA-binding domain superfamily/Winged helix DNA-binding domain"/>
    <property type="match status" value="1"/>
</dbReference>
<dbReference type="InterPro" id="IPR027417">
    <property type="entry name" value="P-loop_NTPase"/>
</dbReference>